<evidence type="ECO:0000313" key="1">
    <source>
        <dbReference type="EMBL" id="MEP0819531.1"/>
    </source>
</evidence>
<protein>
    <submittedName>
        <fullName evidence="1">Uncharacterized protein</fullName>
    </submittedName>
</protein>
<dbReference type="Proteomes" id="UP001464891">
    <property type="component" value="Unassembled WGS sequence"/>
</dbReference>
<organism evidence="1 2">
    <name type="scientific">Trichocoleus desertorum GB2-A4</name>
    <dbReference type="NCBI Taxonomy" id="2933944"/>
    <lineage>
        <taxon>Bacteria</taxon>
        <taxon>Bacillati</taxon>
        <taxon>Cyanobacteriota</taxon>
        <taxon>Cyanophyceae</taxon>
        <taxon>Leptolyngbyales</taxon>
        <taxon>Trichocoleusaceae</taxon>
        <taxon>Trichocoleus</taxon>
    </lineage>
</organism>
<accession>A0ABV0JEP3</accession>
<dbReference type="EMBL" id="JAMPKM010000015">
    <property type="protein sequence ID" value="MEP0819531.1"/>
    <property type="molecule type" value="Genomic_DNA"/>
</dbReference>
<comment type="caution">
    <text evidence="1">The sequence shown here is derived from an EMBL/GenBank/DDBJ whole genome shotgun (WGS) entry which is preliminary data.</text>
</comment>
<gene>
    <name evidence="1" type="ORF">NC998_20750</name>
</gene>
<dbReference type="RefSeq" id="WP_190440449.1">
    <property type="nucleotide sequence ID" value="NZ_JAMPKM010000015.1"/>
</dbReference>
<proteinExistence type="predicted"/>
<name>A0ABV0JEP3_9CYAN</name>
<reference evidence="1 2" key="1">
    <citation type="submission" date="2022-04" db="EMBL/GenBank/DDBJ databases">
        <title>Positive selection, recombination, and allopatry shape intraspecific diversity of widespread and dominant cyanobacteria.</title>
        <authorList>
            <person name="Wei J."/>
            <person name="Shu W."/>
            <person name="Hu C."/>
        </authorList>
    </citation>
    <scope>NUCLEOTIDE SEQUENCE [LARGE SCALE GENOMIC DNA]</scope>
    <source>
        <strain evidence="1 2">GB2-A4</strain>
    </source>
</reference>
<sequence length="681" mass="74374">MPGIPGQIVLKNKAFSGILKVAYSSFSGPNIQNGQAFDIEPMWRSLQPTETIVTFESLAQAADTFRLLYEVTREEQWNRAYQATLSTFQSVARLRNTVYFFRRETTGQVLSHWGTRIRTSNPNPVLALRLPNGLVRLDIPLNQGTETELKQQRIAVELAAESRIQAEIGLSTAGSVAIVLTTTDDNRWEAGFVCEGNNSVVEQSFGTPDFLQWTNETTWHAGLPFYTFRGATGLASSSVRNVAIAAGNSVVATFELAGNFDFAGAGLKGSFKEVPSPLTYALSNNPVQLRLQDQAGWYWEKLLPVTGGQFVTLVLAWSEFQLAAEQTNVGPTPGIPSIDGPIQAVEFVAGRDTSLLAIHYLGASPQRLLPPVTIKGCSIVSRESAFHSLLVGDVQLLPSEQPKYTPGVTPHAVSIQGEQVQDWRSLPIVGNQQLAIWSLVGQSEAAEQVYQFLSDAQNTYALKTGIDGPFAPAYIWPNRSNFQEEGNEFTWTDTNFDLTWGGWQAKAAVSTAYGWYLEPDASGLAQDITLRFLKFLDDSWGSGAIAWVRFSEQERPVAGGDVAIVALYAQAAVYANLAGGDRTLTYRVLSKSLNYLLENAEFPLANPPGAITGYEVAETIEALALVLKHKSQLSYPTPADLGDKDSDFAAKLVKVSQFATPLNLPQQAAYGLRFTVPVQEL</sequence>
<keyword evidence="2" id="KW-1185">Reference proteome</keyword>
<evidence type="ECO:0000313" key="2">
    <source>
        <dbReference type="Proteomes" id="UP001464891"/>
    </source>
</evidence>